<organism evidence="2">
    <name type="scientific">viral metagenome</name>
    <dbReference type="NCBI Taxonomy" id="1070528"/>
    <lineage>
        <taxon>unclassified sequences</taxon>
        <taxon>metagenomes</taxon>
        <taxon>organismal metagenomes</taxon>
    </lineage>
</organism>
<proteinExistence type="predicted"/>
<dbReference type="AlphaFoldDB" id="A0A6C0HUM6"/>
<dbReference type="EMBL" id="MN740015">
    <property type="protein sequence ID" value="QHT83997.1"/>
    <property type="molecule type" value="Genomic_DNA"/>
</dbReference>
<reference evidence="2" key="1">
    <citation type="journal article" date="2020" name="Nature">
        <title>Giant virus diversity and host interactions through global metagenomics.</title>
        <authorList>
            <person name="Schulz F."/>
            <person name="Roux S."/>
            <person name="Paez-Espino D."/>
            <person name="Jungbluth S."/>
            <person name="Walsh D.A."/>
            <person name="Denef V.J."/>
            <person name="McMahon K.D."/>
            <person name="Konstantinidis K.T."/>
            <person name="Eloe-Fadrosh E.A."/>
            <person name="Kyrpides N.C."/>
            <person name="Woyke T."/>
        </authorList>
    </citation>
    <scope>NUCLEOTIDE SEQUENCE</scope>
    <source>
        <strain evidence="2">GVMAG-M-3300023184-16</strain>
    </source>
</reference>
<sequence length="461" mass="53913">MQYCIEESTHLLAKKIQEIPPIEFSYETYYSHRKEQSSSKYNVGLLIPKSKKYIAWFTFLGEKDVCILLELNREKQIVHHKLINVVFDQKKPHLALGTFLYGSLFTTSTKGCQTYFVIEDIFMYKSVSLRKLCFGHRFAILSHILPEIIRNGCGNACYECGIRSAAEDNHAYSEGRRRSPEEYEFVLPMMFDLSVYNQEKNVFPDISNVLPQVCYPIHKIQYRSFTEIIPYMNYDLYLFTSKQPKQEKIDVVSEPPSPPTLRISSLQSAPTGQRAFTPSTKSIDDQEVEDLRSSDRRSSEDFGQMTFGHPRSVVSSLTDVSTTLPTSLQNFPDLRSSYLTKFSSNVSDMRRSFFVERIEKERDVFMVSADIQSDIYHLNHVHGKYRPDVAYIPNYKTSVFMNSLFRTIKENHNLDTMEESDDEEEFQDIRMEKYVNLEKCIPMECMYHRKFKRWIPIKTVT</sequence>
<feature type="region of interest" description="Disordered" evidence="1">
    <location>
        <begin position="250"/>
        <end position="305"/>
    </location>
</feature>
<evidence type="ECO:0000256" key="1">
    <source>
        <dbReference type="SAM" id="MobiDB-lite"/>
    </source>
</evidence>
<evidence type="ECO:0000313" key="2">
    <source>
        <dbReference type="EMBL" id="QHT83997.1"/>
    </source>
</evidence>
<feature type="compositionally biased region" description="Basic and acidic residues" evidence="1">
    <location>
        <begin position="289"/>
        <end position="300"/>
    </location>
</feature>
<name>A0A6C0HUM6_9ZZZZ</name>
<protein>
    <submittedName>
        <fullName evidence="2">Uncharacterized protein</fullName>
    </submittedName>
</protein>
<feature type="compositionally biased region" description="Polar residues" evidence="1">
    <location>
        <begin position="262"/>
        <end position="281"/>
    </location>
</feature>
<accession>A0A6C0HUM6</accession>